<evidence type="ECO:0000313" key="7">
    <source>
        <dbReference type="Proteomes" id="UP000070412"/>
    </source>
</evidence>
<dbReference type="Gene3D" id="3.30.70.1660">
    <property type="match status" value="1"/>
</dbReference>
<dbReference type="OrthoDB" id="2019491at2759"/>
<dbReference type="GO" id="GO:0005737">
    <property type="term" value="C:cytoplasm"/>
    <property type="evidence" value="ECO:0007669"/>
    <property type="project" value="UniProtKB-ARBA"/>
</dbReference>
<gene>
    <name evidence="5" type="ORF">SSS_2213</name>
</gene>
<dbReference type="SUPFAM" id="SSF75620">
    <property type="entry name" value="Release factor"/>
    <property type="match status" value="1"/>
</dbReference>
<evidence type="ECO:0000256" key="1">
    <source>
        <dbReference type="ARBA" id="ARBA00010835"/>
    </source>
</evidence>
<accession>A0A834VF96</accession>
<dbReference type="InterPro" id="IPR050057">
    <property type="entry name" value="Prokaryotic/Mito_RF"/>
</dbReference>
<dbReference type="Gene3D" id="3.30.160.20">
    <property type="match status" value="1"/>
</dbReference>
<dbReference type="Proteomes" id="UP000070412">
    <property type="component" value="Unassembled WGS sequence"/>
</dbReference>
<dbReference type="InterPro" id="IPR005139">
    <property type="entry name" value="PCRF"/>
</dbReference>
<keyword evidence="3" id="KW-0648">Protein biosynthesis</keyword>
<dbReference type="InterPro" id="IPR000352">
    <property type="entry name" value="Pep_chain_release_fac_I"/>
</dbReference>
<dbReference type="SMART" id="SM00937">
    <property type="entry name" value="PCRF"/>
    <property type="match status" value="1"/>
</dbReference>
<evidence type="ECO:0000313" key="6">
    <source>
        <dbReference type="EnsemblMetazoa" id="KAF7494686.1"/>
    </source>
</evidence>
<proteinExistence type="inferred from homology"/>
<dbReference type="EnsemblMetazoa" id="SSS_2213s_mrna">
    <property type="protein sequence ID" value="KAF7494686.1"/>
    <property type="gene ID" value="SSS_2213"/>
</dbReference>
<reference evidence="7" key="1">
    <citation type="journal article" date="2020" name="PLoS Negl. Trop. Dis.">
        <title>High-quality nuclear genome for Sarcoptes scabiei-A critical resource for a neglected parasite.</title>
        <authorList>
            <person name="Korhonen P.K."/>
            <person name="Gasser R.B."/>
            <person name="Ma G."/>
            <person name="Wang T."/>
            <person name="Stroehlein A.J."/>
            <person name="Young N.D."/>
            <person name="Ang C.S."/>
            <person name="Fernando D.D."/>
            <person name="Lu H.C."/>
            <person name="Taylor S."/>
            <person name="Reynolds S.L."/>
            <person name="Mofiz E."/>
            <person name="Najaraj S.H."/>
            <person name="Gowda H."/>
            <person name="Madugundu A."/>
            <person name="Renuse S."/>
            <person name="Holt D."/>
            <person name="Pandey A."/>
            <person name="Papenfuss A.T."/>
            <person name="Fischer K."/>
        </authorList>
    </citation>
    <scope>NUCLEOTIDE SEQUENCE [LARGE SCALE GENOMIC DNA]</scope>
</reference>
<dbReference type="Pfam" id="PF00472">
    <property type="entry name" value="RF-1"/>
    <property type="match status" value="1"/>
</dbReference>
<dbReference type="InterPro" id="IPR045853">
    <property type="entry name" value="Pep_chain_release_fac_I_sf"/>
</dbReference>
<evidence type="ECO:0000256" key="2">
    <source>
        <dbReference type="ARBA" id="ARBA00022481"/>
    </source>
</evidence>
<dbReference type="GO" id="GO:0003747">
    <property type="term" value="F:translation release factor activity"/>
    <property type="evidence" value="ECO:0007669"/>
    <property type="project" value="InterPro"/>
</dbReference>
<organism evidence="5">
    <name type="scientific">Sarcoptes scabiei</name>
    <name type="common">Itch mite</name>
    <name type="synonym">Acarus scabiei</name>
    <dbReference type="NCBI Taxonomy" id="52283"/>
    <lineage>
        <taxon>Eukaryota</taxon>
        <taxon>Metazoa</taxon>
        <taxon>Ecdysozoa</taxon>
        <taxon>Arthropoda</taxon>
        <taxon>Chelicerata</taxon>
        <taxon>Arachnida</taxon>
        <taxon>Acari</taxon>
        <taxon>Acariformes</taxon>
        <taxon>Sarcoptiformes</taxon>
        <taxon>Astigmata</taxon>
        <taxon>Psoroptidia</taxon>
        <taxon>Sarcoptoidea</taxon>
        <taxon>Sarcoptidae</taxon>
        <taxon>Sarcoptinae</taxon>
        <taxon>Sarcoptes</taxon>
    </lineage>
</organism>
<dbReference type="PANTHER" id="PTHR43804">
    <property type="entry name" value="LD18447P"/>
    <property type="match status" value="1"/>
</dbReference>
<sequence length="435" mass="51545">MRCMNQLMFGLKIDPKLDSIVMFSAKLFEYLGHSTKSKLISFITYRTLRQQSNKSQPNLFETLQHSKPLYHKPKFHQYFLRQYLNINNPSLKFEQIPKELIVFYKQALREFEELIEIDQLKTDETDEEFDFLVQNEKENLVKKLIDLQDNIFDSALVDDQDIDECSIEIRAGIGGKEAILFADELYELYLRFIFFNRWTLRSEKTENEIALEESTSLFNKCIEVQGSKCYSMLRHEAGIHRVQRIPQTEKYGRMHTSTVSISVIPIRKNLVQIKQSDLKFEMKTSSGAGGQNVNRNFTCVRIYHLPTRITVESQETRSQHQNKEIALRKLTNLLNQMEYDRLEEEARKQKRSQIGIAARSDKIRTYNYSQDRITDHRLPGDANNTLHNISGYMLGQECDRMRMIIEQLERNRRRQLLKQIREEFEKQFQQLELPC</sequence>
<feature type="domain" description="Peptide chain release factor" evidence="4">
    <location>
        <begin position="118"/>
        <end position="236"/>
    </location>
</feature>
<dbReference type="Pfam" id="PF03462">
    <property type="entry name" value="PCRF"/>
    <property type="match status" value="1"/>
</dbReference>
<reference evidence="6" key="3">
    <citation type="submission" date="2022-06" db="UniProtKB">
        <authorList>
            <consortium name="EnsemblMetazoa"/>
        </authorList>
    </citation>
    <scope>IDENTIFICATION</scope>
</reference>
<keyword evidence="7" id="KW-1185">Reference proteome</keyword>
<reference evidence="5" key="2">
    <citation type="submission" date="2020-01" db="EMBL/GenBank/DDBJ databases">
        <authorList>
            <person name="Korhonen P.K.K."/>
            <person name="Guangxu M.G."/>
            <person name="Wang T.W."/>
            <person name="Stroehlein A.J.S."/>
            <person name="Young N.D."/>
            <person name="Ang C.-S.A."/>
            <person name="Fernando D.W.F."/>
            <person name="Lu H.L."/>
            <person name="Taylor S.T."/>
            <person name="Ehtesham M.E.M."/>
            <person name="Najaraj S.H.N."/>
            <person name="Harsha G.H.G."/>
            <person name="Madugundu A.M."/>
            <person name="Renuse S.R."/>
            <person name="Holt D.H."/>
            <person name="Pandey A.P."/>
            <person name="Papenfuss A.P."/>
            <person name="Gasser R.B.G."/>
            <person name="Fischer K.F."/>
        </authorList>
    </citation>
    <scope>NUCLEOTIDE SEQUENCE</scope>
    <source>
        <strain evidence="5">SSS_KF_BRIS2020</strain>
    </source>
</reference>
<evidence type="ECO:0000313" key="5">
    <source>
        <dbReference type="EMBL" id="KAF7494686.1"/>
    </source>
</evidence>
<evidence type="ECO:0000256" key="3">
    <source>
        <dbReference type="ARBA" id="ARBA00022917"/>
    </source>
</evidence>
<keyword evidence="2" id="KW-0488">Methylation</keyword>
<dbReference type="PANTHER" id="PTHR43804:SF7">
    <property type="entry name" value="LD18447P"/>
    <property type="match status" value="1"/>
</dbReference>
<comment type="similarity">
    <text evidence="1">Belongs to the prokaryotic/mitochondrial release factor family.</text>
</comment>
<dbReference type="AlphaFoldDB" id="A0A834VF96"/>
<evidence type="ECO:0000259" key="4">
    <source>
        <dbReference type="SMART" id="SM00937"/>
    </source>
</evidence>
<name>A0A834VF96_SARSC</name>
<protein>
    <submittedName>
        <fullName evidence="5">Peptide chain release factor 1</fullName>
    </submittedName>
</protein>
<dbReference type="EMBL" id="WVUK01000052">
    <property type="protein sequence ID" value="KAF7494686.1"/>
    <property type="molecule type" value="Genomic_DNA"/>
</dbReference>